<organism evidence="1 2">
    <name type="scientific">Hymenobacter saemangeumensis</name>
    <dbReference type="NCBI Taxonomy" id="1084522"/>
    <lineage>
        <taxon>Bacteria</taxon>
        <taxon>Pseudomonadati</taxon>
        <taxon>Bacteroidota</taxon>
        <taxon>Cytophagia</taxon>
        <taxon>Cytophagales</taxon>
        <taxon>Hymenobacteraceae</taxon>
        <taxon>Hymenobacter</taxon>
    </lineage>
</organism>
<evidence type="ECO:0008006" key="3">
    <source>
        <dbReference type="Google" id="ProtNLM"/>
    </source>
</evidence>
<comment type="caution">
    <text evidence="1">The sequence shown here is derived from an EMBL/GenBank/DDBJ whole genome shotgun (WGS) entry which is preliminary data.</text>
</comment>
<keyword evidence="2" id="KW-1185">Reference proteome</keyword>
<name>A0ABP8IHI7_9BACT</name>
<protein>
    <recommendedName>
        <fullName evidence="3">DNA-binding protein</fullName>
    </recommendedName>
</protein>
<accession>A0ABP8IHI7</accession>
<proteinExistence type="predicted"/>
<dbReference type="Proteomes" id="UP001501153">
    <property type="component" value="Unassembled WGS sequence"/>
</dbReference>
<reference evidence="2" key="1">
    <citation type="journal article" date="2019" name="Int. J. Syst. Evol. Microbiol.">
        <title>The Global Catalogue of Microorganisms (GCM) 10K type strain sequencing project: providing services to taxonomists for standard genome sequencing and annotation.</title>
        <authorList>
            <consortium name="The Broad Institute Genomics Platform"/>
            <consortium name="The Broad Institute Genome Sequencing Center for Infectious Disease"/>
            <person name="Wu L."/>
            <person name="Ma J."/>
        </authorList>
    </citation>
    <scope>NUCLEOTIDE SEQUENCE [LARGE SCALE GENOMIC DNA]</scope>
    <source>
        <strain evidence="2">JCM 17923</strain>
    </source>
</reference>
<sequence>MWLQEQPKPDQQYTAEQVSKILNIDVQTVHDYTRLETGHPRRLPYVVTHDSAKGKRFLLSEVMLWQKRNGCDALKQPAERLVANRPARRRAHKPT</sequence>
<dbReference type="EMBL" id="BAABGZ010000028">
    <property type="protein sequence ID" value="GAA4358810.1"/>
    <property type="molecule type" value="Genomic_DNA"/>
</dbReference>
<evidence type="ECO:0000313" key="2">
    <source>
        <dbReference type="Proteomes" id="UP001501153"/>
    </source>
</evidence>
<gene>
    <name evidence="1" type="ORF">GCM10023185_24800</name>
</gene>
<evidence type="ECO:0000313" key="1">
    <source>
        <dbReference type="EMBL" id="GAA4358810.1"/>
    </source>
</evidence>